<dbReference type="GO" id="GO:0016301">
    <property type="term" value="F:kinase activity"/>
    <property type="evidence" value="ECO:0007669"/>
    <property type="project" value="UniProtKB-KW"/>
</dbReference>
<dbReference type="PANTHER" id="PTHR10566:SF113">
    <property type="entry name" value="PROTEIN ACTIVITY OF BC1 COMPLEX KINASE 7, CHLOROPLASTIC"/>
    <property type="match status" value="1"/>
</dbReference>
<keyword evidence="4" id="KW-1185">Reference proteome</keyword>
<dbReference type="OrthoDB" id="9795390at2"/>
<dbReference type="InterPro" id="IPR034646">
    <property type="entry name" value="ADCK3_dom"/>
</dbReference>
<dbReference type="Pfam" id="PF03109">
    <property type="entry name" value="ABC1"/>
    <property type="match status" value="1"/>
</dbReference>
<dbReference type="Proteomes" id="UP000282674">
    <property type="component" value="Unassembled WGS sequence"/>
</dbReference>
<dbReference type="InterPro" id="IPR050154">
    <property type="entry name" value="UbiB_kinase"/>
</dbReference>
<dbReference type="EMBL" id="RFFG01000034">
    <property type="protein sequence ID" value="RMI42287.1"/>
    <property type="molecule type" value="Genomic_DNA"/>
</dbReference>
<keyword evidence="3" id="KW-0418">Kinase</keyword>
<feature type="domain" description="ABC1 atypical kinase-like" evidence="2">
    <location>
        <begin position="94"/>
        <end position="339"/>
    </location>
</feature>
<dbReference type="SUPFAM" id="SSF56112">
    <property type="entry name" value="Protein kinase-like (PK-like)"/>
    <property type="match status" value="1"/>
</dbReference>
<proteinExistence type="inferred from homology"/>
<comment type="similarity">
    <text evidence="1">Belongs to the protein kinase superfamily. ADCK protein kinase family.</text>
</comment>
<evidence type="ECO:0000259" key="2">
    <source>
        <dbReference type="Pfam" id="PF03109"/>
    </source>
</evidence>
<dbReference type="AlphaFoldDB" id="A0A3M2LY73"/>
<gene>
    <name evidence="3" type="ORF">EBO15_19960</name>
</gene>
<keyword evidence="3" id="KW-0808">Transferase</keyword>
<dbReference type="InterPro" id="IPR004147">
    <property type="entry name" value="ABC1_dom"/>
</dbReference>
<evidence type="ECO:0000256" key="1">
    <source>
        <dbReference type="ARBA" id="ARBA00009670"/>
    </source>
</evidence>
<evidence type="ECO:0000313" key="3">
    <source>
        <dbReference type="EMBL" id="RMI42287.1"/>
    </source>
</evidence>
<evidence type="ECO:0000313" key="4">
    <source>
        <dbReference type="Proteomes" id="UP000282674"/>
    </source>
</evidence>
<comment type="caution">
    <text evidence="3">The sequence shown here is derived from an EMBL/GenBank/DDBJ whole genome shotgun (WGS) entry which is preliminary data.</text>
</comment>
<organism evidence="3 4">
    <name type="scientific">Actinomadura harenae</name>
    <dbReference type="NCBI Taxonomy" id="2483351"/>
    <lineage>
        <taxon>Bacteria</taxon>
        <taxon>Bacillati</taxon>
        <taxon>Actinomycetota</taxon>
        <taxon>Actinomycetes</taxon>
        <taxon>Streptosporangiales</taxon>
        <taxon>Thermomonosporaceae</taxon>
        <taxon>Actinomadura</taxon>
    </lineage>
</organism>
<sequence>MTEQGRSPVVRHGRVARAAPLLGAASRTAGEAVVASLRGRRDAGFHERAADRYARRLGRSKGVLMKAGQLLSFVSFTPAVDGEYAPIYRAALARLQDDAPPMPYEDAAAMVAAELGAPPEELFAEFDREPLAAASIGQVHAATLADGRRVAVKVQYPGVAEAIRADLANTELLVGFFTLARSIAPALTRMDLRGLAREAAERIGAELDYRAEAASQAEFADLYRGHPFIRVPEIVPELCAGRVLTMELSDGMRWRKALTAESGLRDRWAEALYRFTIGSLRRVGLFNADPHPGNYLFHEDGTVTFLDFGCVKRFTPRQAVQIGAMVSAAVDDDAEAFATVMRDTGFLPSGGEAFDPAEVIGWFRTTLNSLVEPQPFTFTPERTARMVARAYSPTGEYGPLVRRLSLPPDFMLLTRIELGMNAVLGELNATGPWLDICNEWDRGGPPATPYGELDQRFWKERHEGRSLV</sequence>
<dbReference type="CDD" id="cd13970">
    <property type="entry name" value="ABC1_ADCK3"/>
    <property type="match status" value="1"/>
</dbReference>
<dbReference type="PANTHER" id="PTHR10566">
    <property type="entry name" value="CHAPERONE-ACTIVITY OF BC1 COMPLEX CABC1 -RELATED"/>
    <property type="match status" value="1"/>
</dbReference>
<dbReference type="InterPro" id="IPR011009">
    <property type="entry name" value="Kinase-like_dom_sf"/>
</dbReference>
<protein>
    <submittedName>
        <fullName evidence="3">AarF/ABC1/UbiB kinase family protein</fullName>
    </submittedName>
</protein>
<accession>A0A3M2LY73</accession>
<name>A0A3M2LY73_9ACTN</name>
<reference evidence="3 4" key="1">
    <citation type="submission" date="2018-10" db="EMBL/GenBank/DDBJ databases">
        <title>Isolation from soil.</title>
        <authorList>
            <person name="Hu J."/>
        </authorList>
    </citation>
    <scope>NUCLEOTIDE SEQUENCE [LARGE SCALE GENOMIC DNA]</scope>
    <source>
        <strain evidence="3 4">NEAU-Ht49</strain>
    </source>
</reference>
<dbReference type="RefSeq" id="WP_122195932.1">
    <property type="nucleotide sequence ID" value="NZ_JBHSKC010000017.1"/>
</dbReference>